<dbReference type="OMA" id="AHERAFP"/>
<dbReference type="EMBL" id="CM000647">
    <property type="protein sequence ID" value="EED89545.1"/>
    <property type="molecule type" value="Genomic_DNA"/>
</dbReference>
<evidence type="ECO:0000256" key="1">
    <source>
        <dbReference type="ARBA" id="ARBA00004141"/>
    </source>
</evidence>
<keyword evidence="6 13" id="KW-0812">Transmembrane</keyword>
<evidence type="ECO:0000256" key="9">
    <source>
        <dbReference type="ARBA" id="ARBA00023136"/>
    </source>
</evidence>
<protein>
    <recommendedName>
        <fullName evidence="3">Glycerophosphocholine acyltransferase 1</fullName>
    </recommendedName>
</protein>
<dbReference type="KEGG" id="tps:THAPSDRAFT_24555"/>
<evidence type="ECO:0000313" key="14">
    <source>
        <dbReference type="EMBL" id="EED89545.1"/>
    </source>
</evidence>
<evidence type="ECO:0000313" key="15">
    <source>
        <dbReference type="Proteomes" id="UP000001449"/>
    </source>
</evidence>
<dbReference type="GO" id="GO:0016020">
    <property type="term" value="C:membrane"/>
    <property type="evidence" value="ECO:0007669"/>
    <property type="project" value="UniProtKB-SubCell"/>
</dbReference>
<keyword evidence="11" id="KW-1208">Phospholipid metabolism</keyword>
<dbReference type="eggNOG" id="ENOG502SIVP">
    <property type="taxonomic scope" value="Eukaryota"/>
</dbReference>
<gene>
    <name evidence="14" type="ORF">THAPSDRAFT_24555</name>
</gene>
<dbReference type="PaxDb" id="35128-Thaps24555"/>
<dbReference type="InParanoid" id="B8CAQ3"/>
<keyword evidence="5" id="KW-0808">Transferase</keyword>
<feature type="transmembrane region" description="Helical" evidence="13">
    <location>
        <begin position="186"/>
        <end position="212"/>
    </location>
</feature>
<keyword evidence="4" id="KW-0444">Lipid biosynthesis</keyword>
<reference evidence="14 15" key="2">
    <citation type="journal article" date="2008" name="Nature">
        <title>The Phaeodactylum genome reveals the evolutionary history of diatom genomes.</title>
        <authorList>
            <person name="Bowler C."/>
            <person name="Allen A.E."/>
            <person name="Badger J.H."/>
            <person name="Grimwood J."/>
            <person name="Jabbari K."/>
            <person name="Kuo A."/>
            <person name="Maheswari U."/>
            <person name="Martens C."/>
            <person name="Maumus F."/>
            <person name="Otillar R.P."/>
            <person name="Rayko E."/>
            <person name="Salamov A."/>
            <person name="Vandepoele K."/>
            <person name="Beszteri B."/>
            <person name="Gruber A."/>
            <person name="Heijde M."/>
            <person name="Katinka M."/>
            <person name="Mock T."/>
            <person name="Valentin K."/>
            <person name="Verret F."/>
            <person name="Berges J.A."/>
            <person name="Brownlee C."/>
            <person name="Cadoret J.P."/>
            <person name="Chiovitti A."/>
            <person name="Choi C.J."/>
            <person name="Coesel S."/>
            <person name="De Martino A."/>
            <person name="Detter J.C."/>
            <person name="Durkin C."/>
            <person name="Falciatore A."/>
            <person name="Fournet J."/>
            <person name="Haruta M."/>
            <person name="Huysman M.J."/>
            <person name="Jenkins B.D."/>
            <person name="Jiroutova K."/>
            <person name="Jorgensen R.E."/>
            <person name="Joubert Y."/>
            <person name="Kaplan A."/>
            <person name="Kroger N."/>
            <person name="Kroth P.G."/>
            <person name="La Roche J."/>
            <person name="Lindquist E."/>
            <person name="Lommer M."/>
            <person name="Martin-Jezequel V."/>
            <person name="Lopez P.J."/>
            <person name="Lucas S."/>
            <person name="Mangogna M."/>
            <person name="McGinnis K."/>
            <person name="Medlin L.K."/>
            <person name="Montsant A."/>
            <person name="Oudot-Le Secq M.P."/>
            <person name="Napoli C."/>
            <person name="Obornik M."/>
            <person name="Parker M.S."/>
            <person name="Petit J.L."/>
            <person name="Porcel B.M."/>
            <person name="Poulsen N."/>
            <person name="Robison M."/>
            <person name="Rychlewski L."/>
            <person name="Rynearson T.A."/>
            <person name="Schmutz J."/>
            <person name="Shapiro H."/>
            <person name="Siaut M."/>
            <person name="Stanley M."/>
            <person name="Sussman M.R."/>
            <person name="Taylor A.R."/>
            <person name="Vardi A."/>
            <person name="von Dassow P."/>
            <person name="Vyverman W."/>
            <person name="Willis A."/>
            <person name="Wyrwicz L.S."/>
            <person name="Rokhsar D.S."/>
            <person name="Weissenbach J."/>
            <person name="Armbrust E.V."/>
            <person name="Green B.R."/>
            <person name="Van de Peer Y."/>
            <person name="Grigoriev I.V."/>
        </authorList>
    </citation>
    <scope>NUCLEOTIDE SEQUENCE [LARGE SCALE GENOMIC DNA]</scope>
    <source>
        <strain evidence="14 15">CCMP1335</strain>
    </source>
</reference>
<evidence type="ECO:0000256" key="7">
    <source>
        <dbReference type="ARBA" id="ARBA00022989"/>
    </source>
</evidence>
<evidence type="ECO:0000256" key="4">
    <source>
        <dbReference type="ARBA" id="ARBA00022516"/>
    </source>
</evidence>
<evidence type="ECO:0000256" key="6">
    <source>
        <dbReference type="ARBA" id="ARBA00022692"/>
    </source>
</evidence>
<sequence>MTTPHSESSLNDTIRASLLAAEEYHLDSDLNDNNKPSSSLTSSMVARKFTMAINNIAQFKKGEADTIRRVLDEIDVISLKRTSEGFSEFNFSIGVLNCFFIVFMFGAHPEHLWLVYLMEGMFMIPKKFFNMWRARPLNQALYYLDFCWAMNFIAIFVILLLMMSGLKGSLGEGEGELVSSVARESFFNALLGVSCGPLMGANIVLPFVACLFHDVNTMTGLFIHIMPPMVMYTLLWHWEDIKESWPSIFHLSYMDGLHYFPKDGAFFVPGSGLDSVVGNSVALYMLWWIPYVCFMLLIGIDLPKKFKPDGTLAHPKYDTVFHSTMRGGTCIAIGKVFRGRSKTDSLKQCEENDFDLIDFFIYMAFHAIAAVSAFYVIGYPCFKSQNFHRCMICVVAALAVMRGAKRYTYYTTKMYSRTLRKQFASIIDNSKES</sequence>
<dbReference type="AlphaFoldDB" id="B8CAQ3"/>
<feature type="transmembrane region" description="Helical" evidence="13">
    <location>
        <begin position="281"/>
        <end position="300"/>
    </location>
</feature>
<dbReference type="PANTHER" id="PTHR31201:SF1">
    <property type="entry name" value="GLYCEROPHOSPHOCHOLINE ACYLTRANSFERASE 1"/>
    <property type="match status" value="1"/>
</dbReference>
<feature type="transmembrane region" description="Helical" evidence="13">
    <location>
        <begin position="89"/>
        <end position="107"/>
    </location>
</feature>
<keyword evidence="8" id="KW-0443">Lipid metabolism</keyword>
<name>B8CAQ3_THAPS</name>
<comment type="subcellular location">
    <subcellularLocation>
        <location evidence="1">Membrane</location>
        <topology evidence="1">Multi-pass membrane protein</topology>
    </subcellularLocation>
</comment>
<dbReference type="InterPro" id="IPR021261">
    <property type="entry name" value="GPCAT"/>
</dbReference>
<proteinExistence type="inferred from homology"/>
<dbReference type="GeneID" id="7448017"/>
<dbReference type="Proteomes" id="UP000001449">
    <property type="component" value="Chromosome 12"/>
</dbReference>
<dbReference type="Pfam" id="PF10998">
    <property type="entry name" value="DUF2838"/>
    <property type="match status" value="1"/>
</dbReference>
<organism evidence="14 15">
    <name type="scientific">Thalassiosira pseudonana</name>
    <name type="common">Marine diatom</name>
    <name type="synonym">Cyclotella nana</name>
    <dbReference type="NCBI Taxonomy" id="35128"/>
    <lineage>
        <taxon>Eukaryota</taxon>
        <taxon>Sar</taxon>
        <taxon>Stramenopiles</taxon>
        <taxon>Ochrophyta</taxon>
        <taxon>Bacillariophyta</taxon>
        <taxon>Coscinodiscophyceae</taxon>
        <taxon>Thalassiosirophycidae</taxon>
        <taxon>Thalassiosirales</taxon>
        <taxon>Thalassiosiraceae</taxon>
        <taxon>Thalassiosira</taxon>
    </lineage>
</organism>
<comment type="similarity">
    <text evidence="2">Belongs to the GPC1 family.</text>
</comment>
<evidence type="ECO:0000256" key="8">
    <source>
        <dbReference type="ARBA" id="ARBA00023098"/>
    </source>
</evidence>
<feature type="transmembrane region" description="Helical" evidence="13">
    <location>
        <begin position="141"/>
        <end position="166"/>
    </location>
</feature>
<feature type="transmembrane region" description="Helical" evidence="13">
    <location>
        <begin position="113"/>
        <end position="129"/>
    </location>
</feature>
<dbReference type="PANTHER" id="PTHR31201">
    <property type="entry name" value="OS01G0585100 PROTEIN"/>
    <property type="match status" value="1"/>
</dbReference>
<keyword evidence="12" id="KW-0012">Acyltransferase</keyword>
<evidence type="ECO:0000256" key="3">
    <source>
        <dbReference type="ARBA" id="ARBA00019082"/>
    </source>
</evidence>
<dbReference type="GO" id="GO:0006656">
    <property type="term" value="P:phosphatidylcholine biosynthetic process"/>
    <property type="evidence" value="ECO:0000318"/>
    <property type="project" value="GO_Central"/>
</dbReference>
<evidence type="ECO:0000256" key="12">
    <source>
        <dbReference type="ARBA" id="ARBA00023315"/>
    </source>
</evidence>
<evidence type="ECO:0000256" key="5">
    <source>
        <dbReference type="ARBA" id="ARBA00022679"/>
    </source>
</evidence>
<dbReference type="HOGENOM" id="CLU_633865_0_0_1"/>
<evidence type="ECO:0000256" key="11">
    <source>
        <dbReference type="ARBA" id="ARBA00023264"/>
    </source>
</evidence>
<feature type="transmembrane region" description="Helical" evidence="13">
    <location>
        <begin position="359"/>
        <end position="380"/>
    </location>
</feature>
<evidence type="ECO:0000256" key="2">
    <source>
        <dbReference type="ARBA" id="ARBA00006675"/>
    </source>
</evidence>
<keyword evidence="10" id="KW-0594">Phospholipid biosynthesis</keyword>
<keyword evidence="15" id="KW-1185">Reference proteome</keyword>
<evidence type="ECO:0000256" key="13">
    <source>
        <dbReference type="SAM" id="Phobius"/>
    </source>
</evidence>
<dbReference type="RefSeq" id="XP_002293084.1">
    <property type="nucleotide sequence ID" value="XM_002293048.1"/>
</dbReference>
<reference evidence="14 15" key="1">
    <citation type="journal article" date="2004" name="Science">
        <title>The genome of the diatom Thalassiosira pseudonana: ecology, evolution, and metabolism.</title>
        <authorList>
            <person name="Armbrust E.V."/>
            <person name="Berges J.A."/>
            <person name="Bowler C."/>
            <person name="Green B.R."/>
            <person name="Martinez D."/>
            <person name="Putnam N.H."/>
            <person name="Zhou S."/>
            <person name="Allen A.E."/>
            <person name="Apt K.E."/>
            <person name="Bechner M."/>
            <person name="Brzezinski M.A."/>
            <person name="Chaal B.K."/>
            <person name="Chiovitti A."/>
            <person name="Davis A.K."/>
            <person name="Demarest M.S."/>
            <person name="Detter J.C."/>
            <person name="Glavina T."/>
            <person name="Goodstein D."/>
            <person name="Hadi M.Z."/>
            <person name="Hellsten U."/>
            <person name="Hildebrand M."/>
            <person name="Jenkins B.D."/>
            <person name="Jurka J."/>
            <person name="Kapitonov V.V."/>
            <person name="Kroger N."/>
            <person name="Lau W.W."/>
            <person name="Lane T.W."/>
            <person name="Larimer F.W."/>
            <person name="Lippmeier J.C."/>
            <person name="Lucas S."/>
            <person name="Medina M."/>
            <person name="Montsant A."/>
            <person name="Obornik M."/>
            <person name="Parker M.S."/>
            <person name="Palenik B."/>
            <person name="Pazour G.J."/>
            <person name="Richardson P.M."/>
            <person name="Rynearson T.A."/>
            <person name="Saito M.A."/>
            <person name="Schwartz D.C."/>
            <person name="Thamatrakoln K."/>
            <person name="Valentin K."/>
            <person name="Vardi A."/>
            <person name="Wilkerson F.P."/>
            <person name="Rokhsar D.S."/>
        </authorList>
    </citation>
    <scope>NUCLEOTIDE SEQUENCE [LARGE SCALE GENOMIC DNA]</scope>
    <source>
        <strain evidence="14 15">CCMP1335</strain>
    </source>
</reference>
<evidence type="ECO:0000256" key="10">
    <source>
        <dbReference type="ARBA" id="ARBA00023209"/>
    </source>
</evidence>
<dbReference type="GO" id="GO:0016746">
    <property type="term" value="F:acyltransferase activity"/>
    <property type="evidence" value="ECO:0007669"/>
    <property type="project" value="UniProtKB-KW"/>
</dbReference>
<accession>B8CAQ3</accession>
<keyword evidence="7 13" id="KW-1133">Transmembrane helix</keyword>
<keyword evidence="9 13" id="KW-0472">Membrane</keyword>